<comment type="caution">
    <text evidence="2">The sequence shown here is derived from an EMBL/GenBank/DDBJ whole genome shotgun (WGS) entry which is preliminary data.</text>
</comment>
<protein>
    <submittedName>
        <fullName evidence="2">Uncharacterized protein</fullName>
    </submittedName>
</protein>
<evidence type="ECO:0000256" key="1">
    <source>
        <dbReference type="SAM" id="MobiDB-lite"/>
    </source>
</evidence>
<dbReference type="AlphaFoldDB" id="K1XGS4"/>
<dbReference type="EMBL" id="AMFJ01034388">
    <property type="protein sequence ID" value="EKD29490.1"/>
    <property type="molecule type" value="Genomic_DNA"/>
</dbReference>
<sequence>MTFSEKHHRDRGMEDDLWIDLAILSFLREEILLGNLDFVSLTEMYRQGLFSDLDCSWEKFRRRSLYQVGLGFAEPRIIYSVDGEKVDTKKQTGYLPPLRVTPSGFMHIPELEKEAKKYEGFNRYITKLQEFIEKITGMRGAIVVGITSFLVITIFVFDIKVSAIIQKIPILSSIINTQVLADFEAINEQDEFYQAMMSQNISGSLGSLSSDEKVSTPIETASGKNNTTEDSEVKQTDRVTSATSKPHLPIPDFLKRAVPRGVKISDIKVQTVSAIEKLFRITLDNGDVQYINVKKSDNKYQIIGE</sequence>
<organism evidence="2">
    <name type="scientific">uncultured bacterium</name>
    <name type="common">gcode 4</name>
    <dbReference type="NCBI Taxonomy" id="1234023"/>
    <lineage>
        <taxon>Bacteria</taxon>
        <taxon>environmental samples</taxon>
    </lineage>
</organism>
<name>K1XGS4_9BACT</name>
<gene>
    <name evidence="2" type="ORF">ACD_78C00388G0010</name>
</gene>
<proteinExistence type="predicted"/>
<feature type="compositionally biased region" description="Polar residues" evidence="1">
    <location>
        <begin position="217"/>
        <end position="228"/>
    </location>
</feature>
<evidence type="ECO:0000313" key="2">
    <source>
        <dbReference type="EMBL" id="EKD29490.1"/>
    </source>
</evidence>
<feature type="region of interest" description="Disordered" evidence="1">
    <location>
        <begin position="216"/>
        <end position="244"/>
    </location>
</feature>
<reference evidence="2" key="1">
    <citation type="journal article" date="2012" name="Science">
        <title>Fermentation, hydrogen, and sulfur metabolism in multiple uncultivated bacterial phyla.</title>
        <authorList>
            <person name="Wrighton K.C."/>
            <person name="Thomas B.C."/>
            <person name="Sharon I."/>
            <person name="Miller C.S."/>
            <person name="Castelle C.J."/>
            <person name="VerBerkmoes N.C."/>
            <person name="Wilkins M.J."/>
            <person name="Hettich R.L."/>
            <person name="Lipton M.S."/>
            <person name="Williams K.H."/>
            <person name="Long P.E."/>
            <person name="Banfield J.F."/>
        </authorList>
    </citation>
    <scope>NUCLEOTIDE SEQUENCE [LARGE SCALE GENOMIC DNA]</scope>
</reference>
<accession>K1XGS4</accession>